<accession>A0A162J7M9</accession>
<dbReference type="RefSeq" id="WP_062680818.1">
    <property type="nucleotide sequence ID" value="NZ_CAXOUF010000029.1"/>
</dbReference>
<proteinExistence type="predicted"/>
<dbReference type="AlphaFoldDB" id="A0A162J7M9"/>
<comment type="caution">
    <text evidence="1">The sequence shown here is derived from an EMBL/GenBank/DDBJ whole genome shotgun (WGS) entry which is preliminary data.</text>
</comment>
<organism evidence="1 2">
    <name type="scientific">Fusobacterium necrophorum subsp. funduliforme</name>
    <dbReference type="NCBI Taxonomy" id="143387"/>
    <lineage>
        <taxon>Bacteria</taxon>
        <taxon>Fusobacteriati</taxon>
        <taxon>Fusobacteriota</taxon>
        <taxon>Fusobacteriia</taxon>
        <taxon>Fusobacteriales</taxon>
        <taxon>Fusobacteriaceae</taxon>
        <taxon>Fusobacterium</taxon>
    </lineage>
</organism>
<protein>
    <submittedName>
        <fullName evidence="1">Uncharacterized protein</fullName>
    </submittedName>
</protein>
<evidence type="ECO:0000313" key="1">
    <source>
        <dbReference type="EMBL" id="KYL05286.1"/>
    </source>
</evidence>
<dbReference type="EMBL" id="LVEA01000001">
    <property type="protein sequence ID" value="KYL05286.1"/>
    <property type="molecule type" value="Genomic_DNA"/>
</dbReference>
<evidence type="ECO:0000313" key="2">
    <source>
        <dbReference type="Proteomes" id="UP000075816"/>
    </source>
</evidence>
<reference evidence="1 2" key="1">
    <citation type="submission" date="2016-03" db="EMBL/GenBank/DDBJ databases">
        <title>Comparative genomics of human isolates of Fusobacterium necrophorum.</title>
        <authorList>
            <person name="Jensen A."/>
            <person name="Bank S."/>
            <person name="Andersen P.S."/>
            <person name="Kristensen L.H."/>
            <person name="Prag J."/>
        </authorList>
    </citation>
    <scope>NUCLEOTIDE SEQUENCE [LARGE SCALE GENOMIC DNA]</scope>
    <source>
        <strain evidence="1 2">LS_1264</strain>
    </source>
</reference>
<name>A0A162J7M9_9FUSO</name>
<sequence>MIITQEEKELILKFRKEKEEKTKNEKDNSNLQELYIDMLNKIFYPIMNKIEKRMTTNPEFATFMNQKCDPKILAQLLDVTMKLKQM</sequence>
<gene>
    <name evidence="1" type="ORF">A2J07_00695</name>
</gene>
<dbReference type="Proteomes" id="UP000075816">
    <property type="component" value="Unassembled WGS sequence"/>
</dbReference>